<organism evidence="1 2">
    <name type="scientific">Halocaridina rubra</name>
    <name type="common">Hawaiian red shrimp</name>
    <dbReference type="NCBI Taxonomy" id="373956"/>
    <lineage>
        <taxon>Eukaryota</taxon>
        <taxon>Metazoa</taxon>
        <taxon>Ecdysozoa</taxon>
        <taxon>Arthropoda</taxon>
        <taxon>Crustacea</taxon>
        <taxon>Multicrustacea</taxon>
        <taxon>Malacostraca</taxon>
        <taxon>Eumalacostraca</taxon>
        <taxon>Eucarida</taxon>
        <taxon>Decapoda</taxon>
        <taxon>Pleocyemata</taxon>
        <taxon>Caridea</taxon>
        <taxon>Atyoidea</taxon>
        <taxon>Atyidae</taxon>
        <taxon>Halocaridina</taxon>
    </lineage>
</organism>
<accession>A0AAN8ZWI6</accession>
<dbReference type="AlphaFoldDB" id="A0AAN8ZWI6"/>
<gene>
    <name evidence="1" type="ORF">SK128_005868</name>
</gene>
<dbReference type="SUPFAM" id="SSF49785">
    <property type="entry name" value="Galactose-binding domain-like"/>
    <property type="match status" value="1"/>
</dbReference>
<sequence>MNYCALKCSQNSDCHLFCLTGQECQLSKALVSRHWAGMVAATNPIQECFSSWAVSNDAIPAATIDAAPTANDGREKEMPADGYFCYDEIGHVYTSALHTTPWWAADLGTVRRIYAVRVLTRRKNTYPPRFQNVEVRVGNVNLGNGDFSANKILGLYEGEAGYGEVIIFNTSDAISGSVVSVQSINTQGDYLMLPDIQIFYM</sequence>
<dbReference type="EMBL" id="JAXCGZ010019489">
    <property type="protein sequence ID" value="KAK7066054.1"/>
    <property type="molecule type" value="Genomic_DNA"/>
</dbReference>
<name>A0AAN8ZWI6_HALRR</name>
<keyword evidence="2" id="KW-1185">Reference proteome</keyword>
<evidence type="ECO:0000313" key="1">
    <source>
        <dbReference type="EMBL" id="KAK7066054.1"/>
    </source>
</evidence>
<proteinExistence type="predicted"/>
<dbReference type="Proteomes" id="UP001381693">
    <property type="component" value="Unassembled WGS sequence"/>
</dbReference>
<dbReference type="Gene3D" id="2.60.120.260">
    <property type="entry name" value="Galactose-binding domain-like"/>
    <property type="match status" value="1"/>
</dbReference>
<evidence type="ECO:0000313" key="2">
    <source>
        <dbReference type="Proteomes" id="UP001381693"/>
    </source>
</evidence>
<dbReference type="InterPro" id="IPR008979">
    <property type="entry name" value="Galactose-bd-like_sf"/>
</dbReference>
<evidence type="ECO:0008006" key="3">
    <source>
        <dbReference type="Google" id="ProtNLM"/>
    </source>
</evidence>
<protein>
    <recommendedName>
        <fullName evidence="3">Fucolectin tachylectin-4 pentraxin-1 domain-containing protein</fullName>
    </recommendedName>
</protein>
<reference evidence="1 2" key="1">
    <citation type="submission" date="2023-11" db="EMBL/GenBank/DDBJ databases">
        <title>Halocaridina rubra genome assembly.</title>
        <authorList>
            <person name="Smith C."/>
        </authorList>
    </citation>
    <scope>NUCLEOTIDE SEQUENCE [LARGE SCALE GENOMIC DNA]</scope>
    <source>
        <strain evidence="1">EP-1</strain>
        <tissue evidence="1">Whole</tissue>
    </source>
</reference>
<comment type="caution">
    <text evidence="1">The sequence shown here is derived from an EMBL/GenBank/DDBJ whole genome shotgun (WGS) entry which is preliminary data.</text>
</comment>